<dbReference type="NCBIfam" id="TIGR02251">
    <property type="entry name" value="HIF-SF_euk"/>
    <property type="match status" value="1"/>
</dbReference>
<feature type="domain" description="FCP1 homology" evidence="5">
    <location>
        <begin position="268"/>
        <end position="427"/>
    </location>
</feature>
<dbReference type="FunFam" id="3.40.50.1000:FF:000015">
    <property type="entry name" value="CTD small phosphatase-like protein 2"/>
    <property type="match status" value="1"/>
</dbReference>
<dbReference type="CDD" id="cd07521">
    <property type="entry name" value="HAD_FCP1-like"/>
    <property type="match status" value="1"/>
</dbReference>
<evidence type="ECO:0000256" key="1">
    <source>
        <dbReference type="ARBA" id="ARBA00022801"/>
    </source>
</evidence>
<dbReference type="SUPFAM" id="SSF56784">
    <property type="entry name" value="HAD-like"/>
    <property type="match status" value="1"/>
</dbReference>
<organism evidence="6 7">
    <name type="scientific">Zophobas morio</name>
    <dbReference type="NCBI Taxonomy" id="2755281"/>
    <lineage>
        <taxon>Eukaryota</taxon>
        <taxon>Metazoa</taxon>
        <taxon>Ecdysozoa</taxon>
        <taxon>Arthropoda</taxon>
        <taxon>Hexapoda</taxon>
        <taxon>Insecta</taxon>
        <taxon>Pterygota</taxon>
        <taxon>Neoptera</taxon>
        <taxon>Endopterygota</taxon>
        <taxon>Coleoptera</taxon>
        <taxon>Polyphaga</taxon>
        <taxon>Cucujiformia</taxon>
        <taxon>Tenebrionidae</taxon>
        <taxon>Zophobas</taxon>
    </lineage>
</organism>
<dbReference type="GO" id="GO:0004721">
    <property type="term" value="F:phosphoprotein phosphatase activity"/>
    <property type="evidence" value="ECO:0007669"/>
    <property type="project" value="UniProtKB-KW"/>
</dbReference>
<reference evidence="6" key="1">
    <citation type="journal article" date="2023" name="G3 (Bethesda)">
        <title>Whole genome assemblies of Zophobas morio and Tenebrio molitor.</title>
        <authorList>
            <person name="Kaur S."/>
            <person name="Stinson S.A."/>
            <person name="diCenzo G.C."/>
        </authorList>
    </citation>
    <scope>NUCLEOTIDE SEQUENCE</scope>
    <source>
        <strain evidence="6">QUZm001</strain>
    </source>
</reference>
<evidence type="ECO:0000256" key="4">
    <source>
        <dbReference type="ARBA" id="ARBA00038355"/>
    </source>
</evidence>
<evidence type="ECO:0000259" key="5">
    <source>
        <dbReference type="PROSITE" id="PS50969"/>
    </source>
</evidence>
<proteinExistence type="inferred from homology"/>
<comment type="similarity">
    <text evidence="4">Belongs to the CTDSPL2 family.</text>
</comment>
<evidence type="ECO:0000313" key="7">
    <source>
        <dbReference type="Proteomes" id="UP001168821"/>
    </source>
</evidence>
<dbReference type="InterPro" id="IPR036412">
    <property type="entry name" value="HAD-like_sf"/>
</dbReference>
<dbReference type="EMBL" id="JALNTZ010000006">
    <property type="protein sequence ID" value="KAJ3647456.1"/>
    <property type="molecule type" value="Genomic_DNA"/>
</dbReference>
<dbReference type="AlphaFoldDB" id="A0AA38I3B8"/>
<dbReference type="Proteomes" id="UP001168821">
    <property type="component" value="Unassembled WGS sequence"/>
</dbReference>
<accession>A0AA38I3B8</accession>
<dbReference type="Pfam" id="PF03031">
    <property type="entry name" value="NIF"/>
    <property type="match status" value="1"/>
</dbReference>
<dbReference type="InterPro" id="IPR023214">
    <property type="entry name" value="HAD_sf"/>
</dbReference>
<evidence type="ECO:0000256" key="2">
    <source>
        <dbReference type="ARBA" id="ARBA00022912"/>
    </source>
</evidence>
<dbReference type="PANTHER" id="PTHR12210">
    <property type="entry name" value="DULLARD PROTEIN PHOSPHATASE"/>
    <property type="match status" value="1"/>
</dbReference>
<dbReference type="Gene3D" id="3.40.50.1000">
    <property type="entry name" value="HAD superfamily/HAD-like"/>
    <property type="match status" value="1"/>
</dbReference>
<name>A0AA38I3B8_9CUCU</name>
<dbReference type="InterPro" id="IPR011948">
    <property type="entry name" value="Dullard_phosphatase"/>
</dbReference>
<dbReference type="PROSITE" id="PS50969">
    <property type="entry name" value="FCP1"/>
    <property type="match status" value="1"/>
</dbReference>
<dbReference type="InterPro" id="IPR004274">
    <property type="entry name" value="FCP1_dom"/>
</dbReference>
<keyword evidence="2" id="KW-0904">Protein phosphatase</keyword>
<evidence type="ECO:0000313" key="6">
    <source>
        <dbReference type="EMBL" id="KAJ3647456.1"/>
    </source>
</evidence>
<comment type="function">
    <text evidence="3">Probable phosphatase.</text>
</comment>
<dbReference type="GO" id="GO:0005634">
    <property type="term" value="C:nucleus"/>
    <property type="evidence" value="ECO:0007669"/>
    <property type="project" value="UniProtKB-ARBA"/>
</dbReference>
<keyword evidence="7" id="KW-1185">Reference proteome</keyword>
<gene>
    <name evidence="6" type="ORF">Zmor_019334</name>
</gene>
<sequence length="451" mass="52900">MWLRSEKRKNIRAICLTRIRRVRKNKPGSAKQKKIDPPPLSDECKENYQAQVVPEFDKTPQSPNLEVDLKCFEYFEANNAASFEKTPELVLNSDLPKEIEYSNFSAGLTMACEETLNHPDYASNMQFHVTEKKACDKYSFDVFSEKICETMYYEYGALRDEYQDVQFDVNDLNNVNTQEFTNMLDEEMAQGNMPNVYDYTTLYPVTMPDGHMISNITPESEDRLDKQPEHVEVEDTWEAFDPYLFIKHLPPLTFDMRSKCPALPLKTRSSPEFSLVLDLDETLVHCSLQELSDASFHFPVLFQDCSYTVYVRTRPYFREFMEKVSQMFEVILFTASKRVYADKLLNLLDPERKWIKYRLFREHCVCVNGNYIKDLSILGRDLSKTIIIDNSPQAFGYHLNNGIPIESWFVDRTDSELMKLLPFLEDLVQMKEDVRPHIRNKFKLFSYLPPD</sequence>
<dbReference type="SMART" id="SM00577">
    <property type="entry name" value="CPDc"/>
    <property type="match status" value="1"/>
</dbReference>
<evidence type="ECO:0000256" key="3">
    <source>
        <dbReference type="ARBA" id="ARBA00037324"/>
    </source>
</evidence>
<dbReference type="InterPro" id="IPR050365">
    <property type="entry name" value="TIM50"/>
</dbReference>
<keyword evidence="1" id="KW-0378">Hydrolase</keyword>
<protein>
    <recommendedName>
        <fullName evidence="5">FCP1 homology domain-containing protein</fullName>
    </recommendedName>
</protein>
<comment type="caution">
    <text evidence="6">The sequence shown here is derived from an EMBL/GenBank/DDBJ whole genome shotgun (WGS) entry which is preliminary data.</text>
</comment>